<sequence length="60" mass="7139">YLLNNQINKALENYQKALQVLSTKKARLLYFLAKHWPFLAKILIKIKRKSSFNPKERIHG</sequence>
<dbReference type="EMBL" id="BART01016747">
    <property type="protein sequence ID" value="GAG85707.1"/>
    <property type="molecule type" value="Genomic_DNA"/>
</dbReference>
<comment type="caution">
    <text evidence="1">The sequence shown here is derived from an EMBL/GenBank/DDBJ whole genome shotgun (WGS) entry which is preliminary data.</text>
</comment>
<organism evidence="1">
    <name type="scientific">marine sediment metagenome</name>
    <dbReference type="NCBI Taxonomy" id="412755"/>
    <lineage>
        <taxon>unclassified sequences</taxon>
        <taxon>metagenomes</taxon>
        <taxon>ecological metagenomes</taxon>
    </lineage>
</organism>
<gene>
    <name evidence="1" type="ORF">S01H4_32121</name>
</gene>
<feature type="non-terminal residue" evidence="1">
    <location>
        <position position="1"/>
    </location>
</feature>
<proteinExistence type="predicted"/>
<evidence type="ECO:0000313" key="1">
    <source>
        <dbReference type="EMBL" id="GAG85707.1"/>
    </source>
</evidence>
<dbReference type="AlphaFoldDB" id="X1BX41"/>
<accession>X1BX41</accession>
<reference evidence="1" key="1">
    <citation type="journal article" date="2014" name="Front. Microbiol.">
        <title>High frequency of phylogenetically diverse reductive dehalogenase-homologous genes in deep subseafloor sedimentary metagenomes.</title>
        <authorList>
            <person name="Kawai M."/>
            <person name="Futagami T."/>
            <person name="Toyoda A."/>
            <person name="Takaki Y."/>
            <person name="Nishi S."/>
            <person name="Hori S."/>
            <person name="Arai W."/>
            <person name="Tsubouchi T."/>
            <person name="Morono Y."/>
            <person name="Uchiyama I."/>
            <person name="Ito T."/>
            <person name="Fujiyama A."/>
            <person name="Inagaki F."/>
            <person name="Takami H."/>
        </authorList>
    </citation>
    <scope>NUCLEOTIDE SEQUENCE</scope>
    <source>
        <strain evidence="1">Expedition CK06-06</strain>
    </source>
</reference>
<name>X1BX41_9ZZZZ</name>
<protein>
    <submittedName>
        <fullName evidence="1">Uncharacterized protein</fullName>
    </submittedName>
</protein>